<evidence type="ECO:0000313" key="2">
    <source>
        <dbReference type="EMBL" id="MBX34332.1"/>
    </source>
</evidence>
<feature type="compositionally biased region" description="Basic residues" evidence="1">
    <location>
        <begin position="49"/>
        <end position="65"/>
    </location>
</feature>
<reference evidence="2" key="1">
    <citation type="submission" date="2018-02" db="EMBL/GenBank/DDBJ databases">
        <title>Rhizophora mucronata_Transcriptome.</title>
        <authorList>
            <person name="Meera S.P."/>
            <person name="Sreeshan A."/>
            <person name="Augustine A."/>
        </authorList>
    </citation>
    <scope>NUCLEOTIDE SEQUENCE</scope>
    <source>
        <tissue evidence="2">Leaf</tissue>
    </source>
</reference>
<dbReference type="AlphaFoldDB" id="A0A2P2MVW1"/>
<accession>A0A2P2MVW1</accession>
<dbReference type="EMBL" id="GGEC01053848">
    <property type="protein sequence ID" value="MBX34332.1"/>
    <property type="molecule type" value="Transcribed_RNA"/>
</dbReference>
<name>A0A2P2MVW1_RHIMU</name>
<proteinExistence type="predicted"/>
<evidence type="ECO:0000256" key="1">
    <source>
        <dbReference type="SAM" id="MobiDB-lite"/>
    </source>
</evidence>
<protein>
    <submittedName>
        <fullName evidence="2">AAA family ATPase</fullName>
    </submittedName>
</protein>
<organism evidence="2">
    <name type="scientific">Rhizophora mucronata</name>
    <name type="common">Asiatic mangrove</name>
    <dbReference type="NCBI Taxonomy" id="61149"/>
    <lineage>
        <taxon>Eukaryota</taxon>
        <taxon>Viridiplantae</taxon>
        <taxon>Streptophyta</taxon>
        <taxon>Embryophyta</taxon>
        <taxon>Tracheophyta</taxon>
        <taxon>Spermatophyta</taxon>
        <taxon>Magnoliopsida</taxon>
        <taxon>eudicotyledons</taxon>
        <taxon>Gunneridae</taxon>
        <taxon>Pentapetalae</taxon>
        <taxon>rosids</taxon>
        <taxon>fabids</taxon>
        <taxon>Malpighiales</taxon>
        <taxon>Rhizophoraceae</taxon>
        <taxon>Rhizophora</taxon>
    </lineage>
</organism>
<sequence>MGLHLFSQTKYAASKLNVIGEVSRFSLIIISKVCQVAFTILSTNGKQPRSLHHSRLLQRRPHLLQ</sequence>
<feature type="region of interest" description="Disordered" evidence="1">
    <location>
        <begin position="45"/>
        <end position="65"/>
    </location>
</feature>